<protein>
    <submittedName>
        <fullName evidence="4">FecR family protein</fullName>
    </submittedName>
</protein>
<dbReference type="Pfam" id="PF16344">
    <property type="entry name" value="FecR_C"/>
    <property type="match status" value="1"/>
</dbReference>
<evidence type="ECO:0000256" key="1">
    <source>
        <dbReference type="SAM" id="Phobius"/>
    </source>
</evidence>
<comment type="caution">
    <text evidence="4">The sequence shown here is derived from an EMBL/GenBank/DDBJ whole genome shotgun (WGS) entry which is preliminary data.</text>
</comment>
<evidence type="ECO:0000259" key="2">
    <source>
        <dbReference type="Pfam" id="PF04773"/>
    </source>
</evidence>
<evidence type="ECO:0000313" key="5">
    <source>
        <dbReference type="Proteomes" id="UP000265926"/>
    </source>
</evidence>
<keyword evidence="5" id="KW-1185">Reference proteome</keyword>
<dbReference type="EMBL" id="QWGR01000001">
    <property type="protein sequence ID" value="RIJ50470.1"/>
    <property type="molecule type" value="Genomic_DNA"/>
</dbReference>
<dbReference type="Gene3D" id="2.60.120.1440">
    <property type="match status" value="1"/>
</dbReference>
<dbReference type="OrthoDB" id="1098987at2"/>
<dbReference type="GO" id="GO:0016989">
    <property type="term" value="F:sigma factor antagonist activity"/>
    <property type="evidence" value="ECO:0007669"/>
    <property type="project" value="TreeGrafter"/>
</dbReference>
<feature type="domain" description="FecR protein" evidence="2">
    <location>
        <begin position="113"/>
        <end position="204"/>
    </location>
</feature>
<feature type="domain" description="Protein FecR C-terminal" evidence="3">
    <location>
        <begin position="249"/>
        <end position="312"/>
    </location>
</feature>
<dbReference type="InterPro" id="IPR032508">
    <property type="entry name" value="FecR_C"/>
</dbReference>
<proteinExistence type="predicted"/>
<evidence type="ECO:0000313" key="4">
    <source>
        <dbReference type="EMBL" id="RIJ50470.1"/>
    </source>
</evidence>
<keyword evidence="1" id="KW-0812">Transmembrane</keyword>
<dbReference type="FunFam" id="2.60.120.1440:FF:000001">
    <property type="entry name" value="Putative anti-sigma factor"/>
    <property type="match status" value="1"/>
</dbReference>
<dbReference type="Proteomes" id="UP000265926">
    <property type="component" value="Unassembled WGS sequence"/>
</dbReference>
<dbReference type="PANTHER" id="PTHR30273">
    <property type="entry name" value="PERIPLASMIC SIGNAL SENSOR AND SIGMA FACTOR ACTIVATOR FECR-RELATED"/>
    <property type="match status" value="1"/>
</dbReference>
<dbReference type="InterPro" id="IPR006860">
    <property type="entry name" value="FecR"/>
</dbReference>
<dbReference type="PANTHER" id="PTHR30273:SF2">
    <property type="entry name" value="PROTEIN FECR"/>
    <property type="match status" value="1"/>
</dbReference>
<gene>
    <name evidence="4" type="ORF">D1614_00590</name>
</gene>
<reference evidence="4 5" key="1">
    <citation type="submission" date="2018-08" db="EMBL/GenBank/DDBJ databases">
        <title>Pallidiluteibacterium maritimus gen. nov., sp. nov., isolated from coastal sediment.</title>
        <authorList>
            <person name="Zhou L.Y."/>
        </authorList>
    </citation>
    <scope>NUCLEOTIDE SEQUENCE [LARGE SCALE GENOMIC DNA]</scope>
    <source>
        <strain evidence="4 5">XSD2</strain>
    </source>
</reference>
<dbReference type="AlphaFoldDB" id="A0A399T1Y3"/>
<dbReference type="Gene3D" id="3.55.50.30">
    <property type="match status" value="1"/>
</dbReference>
<accession>A0A399T1Y3</accession>
<sequence length="326" mass="37597">MDQEKIIQYALGNISDVAEKNEISQYLMENKEAREFYKSIKNTWSLTKGGDEGDGLDAEYKKLSRQMGKPRYQLFLSVMKYAAVLVFAVAISYSLLNYLSRTKTQPMNEVICPAGQIAEVVLSDGTHVWLNAESRIRYSAAFNGENRSVELCGEAFFDVAKDPENPFLVEFNDMQVKVTGTSFNISAYPENDFSETILVEGKIELLNQQGKRIIELKPGEMASYDLTEKKVYLSNVDTRFYSSWKEGRISFYNERLEPIIAKLERWYNVEFVFKDEEIKNYRFTGTILKNKPLYQVLEIIKLSSPIKFQVIQKSEDKNEIILSKEN</sequence>
<name>A0A399T1Y3_9BACT</name>
<evidence type="ECO:0000259" key="3">
    <source>
        <dbReference type="Pfam" id="PF16344"/>
    </source>
</evidence>
<keyword evidence="1" id="KW-0472">Membrane</keyword>
<feature type="transmembrane region" description="Helical" evidence="1">
    <location>
        <begin position="74"/>
        <end position="96"/>
    </location>
</feature>
<dbReference type="Pfam" id="PF04773">
    <property type="entry name" value="FecR"/>
    <property type="match status" value="1"/>
</dbReference>
<dbReference type="InterPro" id="IPR012373">
    <property type="entry name" value="Ferrdict_sens_TM"/>
</dbReference>
<dbReference type="RefSeq" id="WP_119435940.1">
    <property type="nucleotide sequence ID" value="NZ_QWGR01000001.1"/>
</dbReference>
<keyword evidence="1" id="KW-1133">Transmembrane helix</keyword>
<organism evidence="4 5">
    <name type="scientific">Maribellus luteus</name>
    <dbReference type="NCBI Taxonomy" id="2305463"/>
    <lineage>
        <taxon>Bacteria</taxon>
        <taxon>Pseudomonadati</taxon>
        <taxon>Bacteroidota</taxon>
        <taxon>Bacteroidia</taxon>
        <taxon>Marinilabiliales</taxon>
        <taxon>Prolixibacteraceae</taxon>
        <taxon>Maribellus</taxon>
    </lineage>
</organism>
<dbReference type="PIRSF" id="PIRSF018266">
    <property type="entry name" value="FecR"/>
    <property type="match status" value="1"/>
</dbReference>